<name>A0A538UEB6_UNCEI</name>
<sequence length="112" mass="11920">MRELREFRGAHGAFQAAGVGLAGINADTLAGNLTWSDRLRLPYPLLSDPERVAADAFGGLMRLGIGGWTIELFRRRTILAGRDGMIAAIWDKVHVGGHAAQVLAAARALEGA</sequence>
<dbReference type="EMBL" id="VBPB01000005">
    <property type="protein sequence ID" value="TMQ74245.1"/>
    <property type="molecule type" value="Genomic_DNA"/>
</dbReference>
<dbReference type="InterPro" id="IPR000866">
    <property type="entry name" value="AhpC/TSA"/>
</dbReference>
<accession>A0A538UEB6</accession>
<evidence type="ECO:0000259" key="1">
    <source>
        <dbReference type="Pfam" id="PF00578"/>
    </source>
</evidence>
<comment type="caution">
    <text evidence="2">The sequence shown here is derived from an EMBL/GenBank/DDBJ whole genome shotgun (WGS) entry which is preliminary data.</text>
</comment>
<feature type="domain" description="Alkyl hydroperoxide reductase subunit C/ Thiol specific antioxidant" evidence="1">
    <location>
        <begin position="2"/>
        <end position="88"/>
    </location>
</feature>
<dbReference type="AlphaFoldDB" id="A0A538UEB6"/>
<evidence type="ECO:0000313" key="2">
    <source>
        <dbReference type="EMBL" id="TMQ74245.1"/>
    </source>
</evidence>
<evidence type="ECO:0000313" key="3">
    <source>
        <dbReference type="Proteomes" id="UP000319771"/>
    </source>
</evidence>
<dbReference type="Gene3D" id="3.40.30.10">
    <property type="entry name" value="Glutaredoxin"/>
    <property type="match status" value="1"/>
</dbReference>
<dbReference type="SUPFAM" id="SSF52833">
    <property type="entry name" value="Thioredoxin-like"/>
    <property type="match status" value="1"/>
</dbReference>
<protein>
    <submittedName>
        <fullName evidence="2">Redoxin domain-containing protein</fullName>
    </submittedName>
</protein>
<proteinExistence type="predicted"/>
<gene>
    <name evidence="2" type="ORF">E6K81_00465</name>
</gene>
<dbReference type="Pfam" id="PF00578">
    <property type="entry name" value="AhpC-TSA"/>
    <property type="match status" value="1"/>
</dbReference>
<reference evidence="2 3" key="1">
    <citation type="journal article" date="2019" name="Nat. Microbiol.">
        <title>Mediterranean grassland soil C-N compound turnover is dependent on rainfall and depth, and is mediated by genomically divergent microorganisms.</title>
        <authorList>
            <person name="Diamond S."/>
            <person name="Andeer P.F."/>
            <person name="Li Z."/>
            <person name="Crits-Christoph A."/>
            <person name="Burstein D."/>
            <person name="Anantharaman K."/>
            <person name="Lane K.R."/>
            <person name="Thomas B.C."/>
            <person name="Pan C."/>
            <person name="Northen T.R."/>
            <person name="Banfield J.F."/>
        </authorList>
    </citation>
    <scope>NUCLEOTIDE SEQUENCE [LARGE SCALE GENOMIC DNA]</scope>
    <source>
        <strain evidence="2">WS_11</strain>
    </source>
</reference>
<dbReference type="GO" id="GO:0016209">
    <property type="term" value="F:antioxidant activity"/>
    <property type="evidence" value="ECO:0007669"/>
    <property type="project" value="InterPro"/>
</dbReference>
<dbReference type="GO" id="GO:0016491">
    <property type="term" value="F:oxidoreductase activity"/>
    <property type="evidence" value="ECO:0007669"/>
    <property type="project" value="InterPro"/>
</dbReference>
<organism evidence="2 3">
    <name type="scientific">Eiseniibacteriota bacterium</name>
    <dbReference type="NCBI Taxonomy" id="2212470"/>
    <lineage>
        <taxon>Bacteria</taxon>
        <taxon>Candidatus Eiseniibacteriota</taxon>
    </lineage>
</organism>
<dbReference type="Proteomes" id="UP000319771">
    <property type="component" value="Unassembled WGS sequence"/>
</dbReference>
<dbReference type="InterPro" id="IPR036249">
    <property type="entry name" value="Thioredoxin-like_sf"/>
</dbReference>